<keyword evidence="2" id="KW-1185">Reference proteome</keyword>
<sequence>MGLRRRGVWGGEVGEVEEHDMSGLGVGCMRIAYAKAVGRVAEDNHLAKKMEPEETGEAVPEGVAPVIGQGKAVVEKEAVRRGLRKTEEAAGMMAGSEKHR</sequence>
<gene>
    <name evidence="1" type="ORF">CBYS24578_00003868</name>
</gene>
<evidence type="ECO:0000313" key="1">
    <source>
        <dbReference type="EMBL" id="CAG9995797.1"/>
    </source>
</evidence>
<comment type="caution">
    <text evidence="1">The sequence shown here is derived from an EMBL/GenBank/DDBJ whole genome shotgun (WGS) entry which is preliminary data.</text>
</comment>
<evidence type="ECO:0000313" key="2">
    <source>
        <dbReference type="Proteomes" id="UP000754883"/>
    </source>
</evidence>
<name>A0A9N9Y7G9_9HYPO</name>
<dbReference type="Proteomes" id="UP000754883">
    <property type="component" value="Unassembled WGS sequence"/>
</dbReference>
<dbReference type="AlphaFoldDB" id="A0A9N9Y7G9"/>
<reference evidence="1" key="1">
    <citation type="submission" date="2021-10" db="EMBL/GenBank/DDBJ databases">
        <authorList>
            <person name="Piombo E."/>
        </authorList>
    </citation>
    <scope>NUCLEOTIDE SEQUENCE</scope>
</reference>
<protein>
    <submittedName>
        <fullName evidence="1">Uncharacterized protein</fullName>
    </submittedName>
</protein>
<organism evidence="1 2">
    <name type="scientific">Clonostachys byssicola</name>
    <dbReference type="NCBI Taxonomy" id="160290"/>
    <lineage>
        <taxon>Eukaryota</taxon>
        <taxon>Fungi</taxon>
        <taxon>Dikarya</taxon>
        <taxon>Ascomycota</taxon>
        <taxon>Pezizomycotina</taxon>
        <taxon>Sordariomycetes</taxon>
        <taxon>Hypocreomycetidae</taxon>
        <taxon>Hypocreales</taxon>
        <taxon>Bionectriaceae</taxon>
        <taxon>Clonostachys</taxon>
    </lineage>
</organism>
<proteinExistence type="predicted"/>
<dbReference type="EMBL" id="CABFNO020001536">
    <property type="protein sequence ID" value="CAG9995797.1"/>
    <property type="molecule type" value="Genomic_DNA"/>
</dbReference>
<accession>A0A9N9Y7G9</accession>